<gene>
    <name evidence="2" type="ORF">SDC9_93953</name>
</gene>
<evidence type="ECO:0000313" key="2">
    <source>
        <dbReference type="EMBL" id="MPM47245.1"/>
    </source>
</evidence>
<comment type="caution">
    <text evidence="2">The sequence shown here is derived from an EMBL/GenBank/DDBJ whole genome shotgun (WGS) entry which is preliminary data.</text>
</comment>
<proteinExistence type="predicted"/>
<sequence length="102" mass="10864">MAGAVLRQPAIDRAAKHAEQVDVGKIVVVEPSGYLGVQLDLIGHVDNAHGTEVAANIAARFPHSQSHRGRARKARGEDLPRDKPESRVDLLNQSQPFAGLGG</sequence>
<accession>A0A645A232</accession>
<name>A0A645A232_9ZZZZ</name>
<reference evidence="2" key="1">
    <citation type="submission" date="2019-08" db="EMBL/GenBank/DDBJ databases">
        <authorList>
            <person name="Kucharzyk K."/>
            <person name="Murdoch R.W."/>
            <person name="Higgins S."/>
            <person name="Loffler F."/>
        </authorList>
    </citation>
    <scope>NUCLEOTIDE SEQUENCE</scope>
</reference>
<evidence type="ECO:0000256" key="1">
    <source>
        <dbReference type="SAM" id="MobiDB-lite"/>
    </source>
</evidence>
<feature type="region of interest" description="Disordered" evidence="1">
    <location>
        <begin position="61"/>
        <end position="102"/>
    </location>
</feature>
<dbReference type="EMBL" id="VSSQ01011602">
    <property type="protein sequence ID" value="MPM47245.1"/>
    <property type="molecule type" value="Genomic_DNA"/>
</dbReference>
<organism evidence="2">
    <name type="scientific">bioreactor metagenome</name>
    <dbReference type="NCBI Taxonomy" id="1076179"/>
    <lineage>
        <taxon>unclassified sequences</taxon>
        <taxon>metagenomes</taxon>
        <taxon>ecological metagenomes</taxon>
    </lineage>
</organism>
<dbReference type="AlphaFoldDB" id="A0A645A232"/>
<protein>
    <submittedName>
        <fullName evidence="2">Uncharacterized protein</fullName>
    </submittedName>
</protein>
<feature type="compositionally biased region" description="Basic and acidic residues" evidence="1">
    <location>
        <begin position="74"/>
        <end position="88"/>
    </location>
</feature>